<evidence type="ECO:0000313" key="3">
    <source>
        <dbReference type="Proteomes" id="UP001362999"/>
    </source>
</evidence>
<protein>
    <submittedName>
        <fullName evidence="2">Uncharacterized protein</fullName>
    </submittedName>
</protein>
<name>A0AAW0E4Y5_9AGAR</name>
<accession>A0AAW0E4Y5</accession>
<dbReference type="AlphaFoldDB" id="A0AAW0E4Y5"/>
<gene>
    <name evidence="2" type="ORF">R3P38DRAFT_3167905</name>
</gene>
<reference evidence="2 3" key="1">
    <citation type="journal article" date="2024" name="J Genomics">
        <title>Draft genome sequencing and assembly of Favolaschia claudopus CIRM-BRFM 2984 isolated from oak limbs.</title>
        <authorList>
            <person name="Navarro D."/>
            <person name="Drula E."/>
            <person name="Chaduli D."/>
            <person name="Cazenave R."/>
            <person name="Ahrendt S."/>
            <person name="Wang J."/>
            <person name="Lipzen A."/>
            <person name="Daum C."/>
            <person name="Barry K."/>
            <person name="Grigoriev I.V."/>
            <person name="Favel A."/>
            <person name="Rosso M.N."/>
            <person name="Martin F."/>
        </authorList>
    </citation>
    <scope>NUCLEOTIDE SEQUENCE [LARGE SCALE GENOMIC DNA]</scope>
    <source>
        <strain evidence="2 3">CIRM-BRFM 2984</strain>
    </source>
</reference>
<feature type="compositionally biased region" description="Polar residues" evidence="1">
    <location>
        <begin position="8"/>
        <end position="17"/>
    </location>
</feature>
<keyword evidence="3" id="KW-1185">Reference proteome</keyword>
<feature type="region of interest" description="Disordered" evidence="1">
    <location>
        <begin position="1"/>
        <end position="38"/>
    </location>
</feature>
<dbReference type="EMBL" id="JAWWNJ010000003">
    <property type="protein sequence ID" value="KAK7059497.1"/>
    <property type="molecule type" value="Genomic_DNA"/>
</dbReference>
<comment type="caution">
    <text evidence="2">The sequence shown here is derived from an EMBL/GenBank/DDBJ whole genome shotgun (WGS) entry which is preliminary data.</text>
</comment>
<evidence type="ECO:0000313" key="2">
    <source>
        <dbReference type="EMBL" id="KAK7059497.1"/>
    </source>
</evidence>
<evidence type="ECO:0000256" key="1">
    <source>
        <dbReference type="SAM" id="MobiDB-lite"/>
    </source>
</evidence>
<organism evidence="2 3">
    <name type="scientific">Favolaschia claudopus</name>
    <dbReference type="NCBI Taxonomy" id="2862362"/>
    <lineage>
        <taxon>Eukaryota</taxon>
        <taxon>Fungi</taxon>
        <taxon>Dikarya</taxon>
        <taxon>Basidiomycota</taxon>
        <taxon>Agaricomycotina</taxon>
        <taxon>Agaricomycetes</taxon>
        <taxon>Agaricomycetidae</taxon>
        <taxon>Agaricales</taxon>
        <taxon>Marasmiineae</taxon>
        <taxon>Mycenaceae</taxon>
        <taxon>Favolaschia</taxon>
    </lineage>
</organism>
<proteinExistence type="predicted"/>
<dbReference type="Proteomes" id="UP001362999">
    <property type="component" value="Unassembled WGS sequence"/>
</dbReference>
<feature type="compositionally biased region" description="Low complexity" evidence="1">
    <location>
        <begin position="21"/>
        <end position="31"/>
    </location>
</feature>
<sequence>MARRRSSSKQPQNVSDSDPQRVAAVASANSARKSRHQRVNYATPEALVSIPVAASPSNNDLAIGNQCWKIQSRAAIWKL</sequence>